<organism evidence="1">
    <name type="scientific">freshwater metagenome</name>
    <dbReference type="NCBI Taxonomy" id="449393"/>
    <lineage>
        <taxon>unclassified sequences</taxon>
        <taxon>metagenomes</taxon>
        <taxon>ecological metagenomes</taxon>
    </lineage>
</organism>
<accession>A0A6J7IJZ9</accession>
<protein>
    <submittedName>
        <fullName evidence="1">Unannotated protein</fullName>
    </submittedName>
</protein>
<reference evidence="1" key="1">
    <citation type="submission" date="2020-05" db="EMBL/GenBank/DDBJ databases">
        <authorList>
            <person name="Chiriac C."/>
            <person name="Salcher M."/>
            <person name="Ghai R."/>
            <person name="Kavagutti S V."/>
        </authorList>
    </citation>
    <scope>NUCLEOTIDE SEQUENCE</scope>
</reference>
<name>A0A6J7IJZ9_9ZZZZ</name>
<evidence type="ECO:0000313" key="1">
    <source>
        <dbReference type="EMBL" id="CAB4930632.1"/>
    </source>
</evidence>
<sequence>MIVEAVLSGVDDAADLVGVGGPPLADRVGHGGEHDGFDVLAPARALASLQPDHDRRRGGERRCRVGVGAIDRWIVRTRFDEPSSGYGVGRRMEAGLLRPWPDRAEARAVHVHQPRVALDQLGEADTEPFRRSGAEVVNENIGAIDELVHHGAPFVGLEVERDRLLADHRLHIRRGPVATTRITGVRLDLDDASARFGQKRGRERCGIEVAALDHGDAFERQAFQWCGIRQWRVQTFARGREHEFGVRTQCGGGFRNDARGVGHLHERPDLARGAHHGVDELLRTIVHETLLVHEVLGRGEERVGADVARGEQVHPFVGRARAHASADDVRDLIEALLAGEQVGDVR</sequence>
<dbReference type="AlphaFoldDB" id="A0A6J7IJZ9"/>
<dbReference type="EMBL" id="CAFBMH010000139">
    <property type="protein sequence ID" value="CAB4930632.1"/>
    <property type="molecule type" value="Genomic_DNA"/>
</dbReference>
<gene>
    <name evidence="1" type="ORF">UFOPK3543_02636</name>
</gene>
<proteinExistence type="predicted"/>